<reference evidence="2 3" key="1">
    <citation type="submission" date="2016-08" db="EMBL/GenBank/DDBJ databases">
        <title>Genome sequencing of Paenibacillus sp. TI45-13ar, isolated from Korean traditional nuruk.</title>
        <authorList>
            <person name="Kim S.-J."/>
        </authorList>
    </citation>
    <scope>NUCLEOTIDE SEQUENCE [LARGE SCALE GENOMIC DNA]</scope>
    <source>
        <strain evidence="2 3">TI45-13ar</strain>
    </source>
</reference>
<proteinExistence type="predicted"/>
<accession>A0A1E3L215</accession>
<feature type="transmembrane region" description="Helical" evidence="1">
    <location>
        <begin position="152"/>
        <end position="170"/>
    </location>
</feature>
<dbReference type="EMBL" id="MDER01000046">
    <property type="protein sequence ID" value="ODP27839.1"/>
    <property type="molecule type" value="Genomic_DNA"/>
</dbReference>
<keyword evidence="1" id="KW-0472">Membrane</keyword>
<name>A0A1E3L215_9BACL</name>
<dbReference type="RefSeq" id="WP_069328266.1">
    <property type="nucleotide sequence ID" value="NZ_MDER01000046.1"/>
</dbReference>
<keyword evidence="1" id="KW-0812">Transmembrane</keyword>
<feature type="transmembrane region" description="Helical" evidence="1">
    <location>
        <begin position="182"/>
        <end position="202"/>
    </location>
</feature>
<keyword evidence="1" id="KW-1133">Transmembrane helix</keyword>
<organism evidence="2 3">
    <name type="scientific">Paenibacillus nuruki</name>
    <dbReference type="NCBI Taxonomy" id="1886670"/>
    <lineage>
        <taxon>Bacteria</taxon>
        <taxon>Bacillati</taxon>
        <taxon>Bacillota</taxon>
        <taxon>Bacilli</taxon>
        <taxon>Bacillales</taxon>
        <taxon>Paenibacillaceae</taxon>
        <taxon>Paenibacillus</taxon>
    </lineage>
</organism>
<gene>
    <name evidence="2" type="ORF">PTI45_02862</name>
</gene>
<feature type="transmembrane region" description="Helical" evidence="1">
    <location>
        <begin position="236"/>
        <end position="254"/>
    </location>
</feature>
<evidence type="ECO:0000313" key="2">
    <source>
        <dbReference type="EMBL" id="ODP27839.1"/>
    </source>
</evidence>
<evidence type="ECO:0000256" key="1">
    <source>
        <dbReference type="SAM" id="Phobius"/>
    </source>
</evidence>
<keyword evidence="3" id="KW-1185">Reference proteome</keyword>
<dbReference type="Proteomes" id="UP000094578">
    <property type="component" value="Unassembled WGS sequence"/>
</dbReference>
<dbReference type="AlphaFoldDB" id="A0A1E3L215"/>
<sequence length="258" mass="29973">MQMIDIQAMYEQFNTLSASTKFVIAGVATFFVFMYKTFATMYAENDKNIQAVAIKKNELLYKLQAGLSIYEKSSRSLQDQNELINKLSECIIYFDYKLRSKIELFYSNRSEATLNVIKIAIKNEVNKMPIAIQEVSTVEQFILFSIKIVRPVFSVMVVLMYFVLSIFIYINVSQTIGWSAKINMICFFGVIIISFFLLTILVDSLFNNMKSVRFSIVQGLYLAFILLMVFPLRIDWISPIFLIITQFVLFIFFIKSKK</sequence>
<comment type="caution">
    <text evidence="2">The sequence shown here is derived from an EMBL/GenBank/DDBJ whole genome shotgun (WGS) entry which is preliminary data.</text>
</comment>
<feature type="transmembrane region" description="Helical" evidence="1">
    <location>
        <begin position="214"/>
        <end position="230"/>
    </location>
</feature>
<feature type="transmembrane region" description="Helical" evidence="1">
    <location>
        <begin position="20"/>
        <end position="38"/>
    </location>
</feature>
<protein>
    <submittedName>
        <fullName evidence="2">Uncharacterized protein</fullName>
    </submittedName>
</protein>
<evidence type="ECO:0000313" key="3">
    <source>
        <dbReference type="Proteomes" id="UP000094578"/>
    </source>
</evidence>